<reference evidence="1" key="1">
    <citation type="journal article" date="2014" name="Front. Microbiol.">
        <title>High frequency of phylogenetically diverse reductive dehalogenase-homologous genes in deep subseafloor sedimentary metagenomes.</title>
        <authorList>
            <person name="Kawai M."/>
            <person name="Futagami T."/>
            <person name="Toyoda A."/>
            <person name="Takaki Y."/>
            <person name="Nishi S."/>
            <person name="Hori S."/>
            <person name="Arai W."/>
            <person name="Tsubouchi T."/>
            <person name="Morono Y."/>
            <person name="Uchiyama I."/>
            <person name="Ito T."/>
            <person name="Fujiyama A."/>
            <person name="Inagaki F."/>
            <person name="Takami H."/>
        </authorList>
    </citation>
    <scope>NUCLEOTIDE SEQUENCE</scope>
    <source>
        <strain evidence="1">Expedition CK06-06</strain>
    </source>
</reference>
<organism evidence="1">
    <name type="scientific">marine sediment metagenome</name>
    <dbReference type="NCBI Taxonomy" id="412755"/>
    <lineage>
        <taxon>unclassified sequences</taxon>
        <taxon>metagenomes</taxon>
        <taxon>ecological metagenomes</taxon>
    </lineage>
</organism>
<gene>
    <name evidence="1" type="ORF">S12H4_23953</name>
</gene>
<evidence type="ECO:0000313" key="1">
    <source>
        <dbReference type="EMBL" id="GAI73919.1"/>
    </source>
</evidence>
<sequence>SVYGNLGVAYQKMYEVTKNSEHQKNSLVFLYKAGELADIIGLDWGSVQYNINYIMHPEVIRGDMAVNDRISDNYRFVVQ</sequence>
<dbReference type="AlphaFoldDB" id="X1T1H8"/>
<protein>
    <submittedName>
        <fullName evidence="1">Uncharacterized protein</fullName>
    </submittedName>
</protein>
<proteinExistence type="predicted"/>
<name>X1T1H8_9ZZZZ</name>
<dbReference type="EMBL" id="BARW01012853">
    <property type="protein sequence ID" value="GAI73919.1"/>
    <property type="molecule type" value="Genomic_DNA"/>
</dbReference>
<feature type="non-terminal residue" evidence="1">
    <location>
        <position position="1"/>
    </location>
</feature>
<accession>X1T1H8</accession>
<comment type="caution">
    <text evidence="1">The sequence shown here is derived from an EMBL/GenBank/DDBJ whole genome shotgun (WGS) entry which is preliminary data.</text>
</comment>